<evidence type="ECO:0000256" key="1">
    <source>
        <dbReference type="PIRSR" id="PIRSR001529-1"/>
    </source>
</evidence>
<feature type="region of interest" description="Disordered" evidence="2">
    <location>
        <begin position="92"/>
        <end position="111"/>
    </location>
</feature>
<keyword evidence="3" id="KW-0732">Signal</keyword>
<keyword evidence="4" id="KW-0436">Ligase</keyword>
<feature type="binding site" evidence="1">
    <location>
        <position position="303"/>
    </location>
    <ligand>
        <name>L-serine</name>
        <dbReference type="ChEBI" id="CHEBI:33384"/>
    </ligand>
</feature>
<proteinExistence type="predicted"/>
<dbReference type="PIRSF" id="PIRSF001529">
    <property type="entry name" value="Ser-tRNA-synth_IIa"/>
    <property type="match status" value="1"/>
</dbReference>
<dbReference type="Gene3D" id="3.30.930.10">
    <property type="entry name" value="Bira Bifunctional Protein, Domain 2"/>
    <property type="match status" value="1"/>
</dbReference>
<gene>
    <name evidence="4" type="primary">Slimp</name>
    <name evidence="4" type="ORF">FJT64_009461</name>
</gene>
<protein>
    <submittedName>
        <fullName evidence="4">Serine--tRNA synthetase-like protein Slimp</fullName>
    </submittedName>
</protein>
<feature type="compositionally biased region" description="Polar residues" evidence="2">
    <location>
        <begin position="98"/>
        <end position="109"/>
    </location>
</feature>
<dbReference type="InterPro" id="IPR010978">
    <property type="entry name" value="tRNA-bd_arm"/>
</dbReference>
<dbReference type="SUPFAM" id="SSF55681">
    <property type="entry name" value="Class II aaRS and biotin synthetases"/>
    <property type="match status" value="1"/>
</dbReference>
<accession>A0A6A4VDK0</accession>
<keyword evidence="5" id="KW-1185">Reference proteome</keyword>
<dbReference type="InterPro" id="IPR002317">
    <property type="entry name" value="Ser-tRNA-ligase_type_1"/>
</dbReference>
<dbReference type="GO" id="GO:0005524">
    <property type="term" value="F:ATP binding"/>
    <property type="evidence" value="ECO:0007669"/>
    <property type="project" value="InterPro"/>
</dbReference>
<dbReference type="InterPro" id="IPR045864">
    <property type="entry name" value="aa-tRNA-synth_II/BPL/LPL"/>
</dbReference>
<feature type="region of interest" description="Disordered" evidence="2">
    <location>
        <begin position="147"/>
        <end position="173"/>
    </location>
</feature>
<dbReference type="GO" id="GO:0004828">
    <property type="term" value="F:serine-tRNA ligase activity"/>
    <property type="evidence" value="ECO:0007669"/>
    <property type="project" value="InterPro"/>
</dbReference>
<evidence type="ECO:0000256" key="3">
    <source>
        <dbReference type="SAM" id="SignalP"/>
    </source>
</evidence>
<feature type="signal peptide" evidence="3">
    <location>
        <begin position="1"/>
        <end position="15"/>
    </location>
</feature>
<sequence>MRLLRCLLSGAPAAALPSALYVSGRSAEHVVSVLRPCLDEALAPAALPALRHSVRCRRAALDLDALLAGHAQLQRLAEQKAELTRRRAEVAARGAQLRRSQSADAAQTEQLRRDGAALKERLRALQEPLWRLEEEVLPRLARLPNTLHPLTPEAEDGLEPVPPPERGAGPQERVPLPPTDPLFADVEPSDVSPGAYYLHGAAAELELALLEFACAELAAAGFARVSCPDTVKSLVAEGCGLEFGDPGEVARLAAWHEGTPDSPLGLHLVGGASLPAVCALLAKSRQPTAALPLRLAAAGRLYRPPAAAPAAAPQASAVRHLTACAAEHGDDVFEASLRSVTALVARLGAPCRLRHVAAPGLARSERRRTELQLLVARTGRHVTVAHVSDHGDWISRRLHAAHGAPGAPESRLLHLVEGAALLVPPALEALLETEPGRRRHWPPALLPHRASL</sequence>
<dbReference type="InterPro" id="IPR042103">
    <property type="entry name" value="SerRS_1_N_sf"/>
</dbReference>
<evidence type="ECO:0000256" key="2">
    <source>
        <dbReference type="SAM" id="MobiDB-lite"/>
    </source>
</evidence>
<dbReference type="SUPFAM" id="SSF46589">
    <property type="entry name" value="tRNA-binding arm"/>
    <property type="match status" value="1"/>
</dbReference>
<dbReference type="AlphaFoldDB" id="A0A6A4VDK0"/>
<dbReference type="Gene3D" id="1.10.287.40">
    <property type="entry name" value="Serine-tRNA synthetase, tRNA binding domain"/>
    <property type="match status" value="1"/>
</dbReference>
<evidence type="ECO:0000313" key="5">
    <source>
        <dbReference type="Proteomes" id="UP000440578"/>
    </source>
</evidence>
<dbReference type="Proteomes" id="UP000440578">
    <property type="component" value="Unassembled WGS sequence"/>
</dbReference>
<organism evidence="4 5">
    <name type="scientific">Amphibalanus amphitrite</name>
    <name type="common">Striped barnacle</name>
    <name type="synonym">Balanus amphitrite</name>
    <dbReference type="NCBI Taxonomy" id="1232801"/>
    <lineage>
        <taxon>Eukaryota</taxon>
        <taxon>Metazoa</taxon>
        <taxon>Ecdysozoa</taxon>
        <taxon>Arthropoda</taxon>
        <taxon>Crustacea</taxon>
        <taxon>Multicrustacea</taxon>
        <taxon>Cirripedia</taxon>
        <taxon>Thoracica</taxon>
        <taxon>Thoracicalcarea</taxon>
        <taxon>Balanomorpha</taxon>
        <taxon>Balanoidea</taxon>
        <taxon>Balanidae</taxon>
        <taxon>Amphibalaninae</taxon>
        <taxon>Amphibalanus</taxon>
    </lineage>
</organism>
<name>A0A6A4VDK0_AMPAM</name>
<evidence type="ECO:0000313" key="4">
    <source>
        <dbReference type="EMBL" id="KAF0292566.1"/>
    </source>
</evidence>
<comment type="caution">
    <text evidence="4">The sequence shown here is derived from an EMBL/GenBank/DDBJ whole genome shotgun (WGS) entry which is preliminary data.</text>
</comment>
<dbReference type="OrthoDB" id="24683at2759"/>
<dbReference type="GO" id="GO:0006434">
    <property type="term" value="P:seryl-tRNA aminoacylation"/>
    <property type="evidence" value="ECO:0007669"/>
    <property type="project" value="InterPro"/>
</dbReference>
<dbReference type="EMBL" id="VIIS01001804">
    <property type="protein sequence ID" value="KAF0292566.1"/>
    <property type="molecule type" value="Genomic_DNA"/>
</dbReference>
<reference evidence="4 5" key="1">
    <citation type="submission" date="2019-07" db="EMBL/GenBank/DDBJ databases">
        <title>Draft genome assembly of a fouling barnacle, Amphibalanus amphitrite (Darwin, 1854): The first reference genome for Thecostraca.</title>
        <authorList>
            <person name="Kim W."/>
        </authorList>
    </citation>
    <scope>NUCLEOTIDE SEQUENCE [LARGE SCALE GENOMIC DNA]</scope>
    <source>
        <strain evidence="4">SNU_AA5</strain>
        <tissue evidence="4">Soma without cirri and trophi</tissue>
    </source>
</reference>
<feature type="chain" id="PRO_5025336607" evidence="3">
    <location>
        <begin position="16"/>
        <end position="452"/>
    </location>
</feature>
<keyword evidence="4" id="KW-0030">Aminoacyl-tRNA synthetase</keyword>
<dbReference type="PANTHER" id="PTHR11778">
    <property type="entry name" value="SERYL-TRNA SYNTHETASE"/>
    <property type="match status" value="1"/>
</dbReference>